<gene>
    <name evidence="2" type="ORF">CONLIGDRAFT_206809</name>
</gene>
<evidence type="ECO:0000313" key="3">
    <source>
        <dbReference type="Proteomes" id="UP000182658"/>
    </source>
</evidence>
<sequence>MRVSQILSLVVLPLAAAMPAATHHAANEAGANLHQRATLAQFNFAPFNLTNIGMECARPAAGDMYACELRFDWHDPNSVRQNNVTSCSCIYKWSWDGETAGAGEKNTYSDSYTMCYKQLPVYFEMRIAAFNSSEDFAVEIAHRYHDSQNFTAPWDYPLTFSVPDFHLPMITREDNLFRLYDAGPVYANITQVSD</sequence>
<dbReference type="OrthoDB" id="4802756at2759"/>
<keyword evidence="3" id="KW-1185">Reference proteome</keyword>
<evidence type="ECO:0000313" key="2">
    <source>
        <dbReference type="EMBL" id="OIW34042.1"/>
    </source>
</evidence>
<dbReference type="EMBL" id="KV875094">
    <property type="protein sequence ID" value="OIW34042.1"/>
    <property type="molecule type" value="Genomic_DNA"/>
</dbReference>
<feature type="signal peptide" evidence="1">
    <location>
        <begin position="1"/>
        <end position="17"/>
    </location>
</feature>
<protein>
    <submittedName>
        <fullName evidence="2">Uncharacterized protein</fullName>
    </submittedName>
</protein>
<reference evidence="2 3" key="1">
    <citation type="submission" date="2016-10" db="EMBL/GenBank/DDBJ databases">
        <title>Draft genome sequence of Coniochaeta ligniaria NRRL30616, a lignocellulolytic fungus for bioabatement of inhibitors in plant biomass hydrolysates.</title>
        <authorList>
            <consortium name="DOE Joint Genome Institute"/>
            <person name="Jimenez D.J."/>
            <person name="Hector R.E."/>
            <person name="Riley R."/>
            <person name="Sun H."/>
            <person name="Grigoriev I.V."/>
            <person name="Van Elsas J.D."/>
            <person name="Nichols N.N."/>
        </authorList>
    </citation>
    <scope>NUCLEOTIDE SEQUENCE [LARGE SCALE GENOMIC DNA]</scope>
    <source>
        <strain evidence="2 3">NRRL 30616</strain>
    </source>
</reference>
<dbReference type="InParanoid" id="A0A1J7K1N1"/>
<dbReference type="AlphaFoldDB" id="A0A1J7K1N1"/>
<keyword evidence="1" id="KW-0732">Signal</keyword>
<evidence type="ECO:0000256" key="1">
    <source>
        <dbReference type="SAM" id="SignalP"/>
    </source>
</evidence>
<feature type="chain" id="PRO_5012611210" evidence="1">
    <location>
        <begin position="18"/>
        <end position="194"/>
    </location>
</feature>
<dbReference type="Proteomes" id="UP000182658">
    <property type="component" value="Unassembled WGS sequence"/>
</dbReference>
<name>A0A1J7K1N1_9PEZI</name>
<accession>A0A1J7K1N1</accession>
<organism evidence="2 3">
    <name type="scientific">Coniochaeta ligniaria NRRL 30616</name>
    <dbReference type="NCBI Taxonomy" id="1408157"/>
    <lineage>
        <taxon>Eukaryota</taxon>
        <taxon>Fungi</taxon>
        <taxon>Dikarya</taxon>
        <taxon>Ascomycota</taxon>
        <taxon>Pezizomycotina</taxon>
        <taxon>Sordariomycetes</taxon>
        <taxon>Sordariomycetidae</taxon>
        <taxon>Coniochaetales</taxon>
        <taxon>Coniochaetaceae</taxon>
        <taxon>Coniochaeta</taxon>
    </lineage>
</organism>
<proteinExistence type="predicted"/>